<gene>
    <name evidence="1" type="ORF">AGERDE_LOCUS8129</name>
</gene>
<dbReference type="Pfam" id="PF05139">
    <property type="entry name" value="Erythro_esteras"/>
    <property type="match status" value="1"/>
</dbReference>
<accession>A0A9N9BWZ0</accession>
<reference evidence="1" key="1">
    <citation type="submission" date="2021-06" db="EMBL/GenBank/DDBJ databases">
        <authorList>
            <person name="Kallberg Y."/>
            <person name="Tangrot J."/>
            <person name="Rosling A."/>
        </authorList>
    </citation>
    <scope>NUCLEOTIDE SEQUENCE</scope>
    <source>
        <strain evidence="1">MT106</strain>
    </source>
</reference>
<dbReference type="GO" id="GO:0046677">
    <property type="term" value="P:response to antibiotic"/>
    <property type="evidence" value="ECO:0007669"/>
    <property type="project" value="InterPro"/>
</dbReference>
<name>A0A9N9BWZ0_9GLOM</name>
<organism evidence="1 2">
    <name type="scientific">Ambispora gerdemannii</name>
    <dbReference type="NCBI Taxonomy" id="144530"/>
    <lineage>
        <taxon>Eukaryota</taxon>
        <taxon>Fungi</taxon>
        <taxon>Fungi incertae sedis</taxon>
        <taxon>Mucoromycota</taxon>
        <taxon>Glomeromycotina</taxon>
        <taxon>Glomeromycetes</taxon>
        <taxon>Archaeosporales</taxon>
        <taxon>Ambisporaceae</taxon>
        <taxon>Ambispora</taxon>
    </lineage>
</organism>
<proteinExistence type="predicted"/>
<dbReference type="InterPro" id="IPR007815">
    <property type="entry name" value="Emycin_Estase"/>
</dbReference>
<dbReference type="Proteomes" id="UP000789831">
    <property type="component" value="Unassembled WGS sequence"/>
</dbReference>
<dbReference type="AlphaFoldDB" id="A0A9N9BWZ0"/>
<dbReference type="SUPFAM" id="SSF159501">
    <property type="entry name" value="EreA/ChaN-like"/>
    <property type="match status" value="1"/>
</dbReference>
<dbReference type="OrthoDB" id="413649at2759"/>
<dbReference type="InterPro" id="IPR052036">
    <property type="entry name" value="Hydrolase/PRTase-associated"/>
</dbReference>
<evidence type="ECO:0000313" key="1">
    <source>
        <dbReference type="EMBL" id="CAG8581172.1"/>
    </source>
</evidence>
<dbReference type="PANTHER" id="PTHR31299:SF0">
    <property type="entry name" value="ESTERASE, PUTATIVE (AFU_ORTHOLOGUE AFUA_1G05850)-RELATED"/>
    <property type="match status" value="1"/>
</dbReference>
<dbReference type="PANTHER" id="PTHR31299">
    <property type="entry name" value="ESTERASE, PUTATIVE (AFU_ORTHOLOGUE AFUA_1G05850)-RELATED"/>
    <property type="match status" value="1"/>
</dbReference>
<keyword evidence="2" id="KW-1185">Reference proteome</keyword>
<evidence type="ECO:0000313" key="2">
    <source>
        <dbReference type="Proteomes" id="UP000789831"/>
    </source>
</evidence>
<sequence length="265" mass="30803">MWRNEQVAKFVEWMRQHNEKPERKARENDIAALITLTGQLTHSFANYFKISPSCEEEVVRVLSDLVKKHGEYISKHLNDEEAEELFQAQISALVVRDAEEYYLCMMGSGSERCNSRDTHMINTLQILAKRFERTRGGKVKVVVWLQRLQIGTLQESLKQKTVENVFHIIAEEPNFLLLFTRTSPEINQSPRPWLQISQKNSKQFDAVIHIDQTSALKPLDKVEKVEPEELVKIQEIANVRFHASPAFKQVDVAQFYRNYKTGSLM</sequence>
<dbReference type="Gene3D" id="3.30.1870.10">
    <property type="entry name" value="EreA-like, domain 2"/>
    <property type="match status" value="1"/>
</dbReference>
<dbReference type="EMBL" id="CAJVPL010001645">
    <property type="protein sequence ID" value="CAG8581172.1"/>
    <property type="molecule type" value="Genomic_DNA"/>
</dbReference>
<protein>
    <submittedName>
        <fullName evidence="1">8732_t:CDS:1</fullName>
    </submittedName>
</protein>
<comment type="caution">
    <text evidence="1">The sequence shown here is derived from an EMBL/GenBank/DDBJ whole genome shotgun (WGS) entry which is preliminary data.</text>
</comment>